<dbReference type="GO" id="GO:0003677">
    <property type="term" value="F:DNA binding"/>
    <property type="evidence" value="ECO:0007669"/>
    <property type="project" value="UniProtKB-KW"/>
</dbReference>
<proteinExistence type="predicted"/>
<evidence type="ECO:0000313" key="1">
    <source>
        <dbReference type="EMBL" id="KAA5536679.1"/>
    </source>
</evidence>
<keyword evidence="2" id="KW-1185">Reference proteome</keyword>
<dbReference type="RefSeq" id="WP_150031255.1">
    <property type="nucleotide sequence ID" value="NZ_VWSH01000001.1"/>
</dbReference>
<accession>A0A5M6CU27</accession>
<dbReference type="InterPro" id="IPR058532">
    <property type="entry name" value="YjbR/MT2646/Rv2570-like"/>
</dbReference>
<dbReference type="AlphaFoldDB" id="A0A5M6CU27"/>
<gene>
    <name evidence="1" type="ORF">F0919_03130</name>
</gene>
<evidence type="ECO:0000313" key="2">
    <source>
        <dbReference type="Proteomes" id="UP000323632"/>
    </source>
</evidence>
<dbReference type="Pfam" id="PF04237">
    <property type="entry name" value="YjbR"/>
    <property type="match status" value="1"/>
</dbReference>
<dbReference type="Gene3D" id="3.90.1150.30">
    <property type="match status" value="1"/>
</dbReference>
<reference evidence="1 2" key="1">
    <citation type="submission" date="2019-09" db="EMBL/GenBank/DDBJ databases">
        <title>Genome sequence and assembly of Taibaiella sp.</title>
        <authorList>
            <person name="Chhetri G."/>
        </authorList>
    </citation>
    <scope>NUCLEOTIDE SEQUENCE [LARGE SCALE GENOMIC DNA]</scope>
    <source>
        <strain evidence="1 2">KVB11</strain>
    </source>
</reference>
<dbReference type="EMBL" id="VWSH01000001">
    <property type="protein sequence ID" value="KAA5536679.1"/>
    <property type="molecule type" value="Genomic_DNA"/>
</dbReference>
<name>A0A5M6CU27_9BACT</name>
<comment type="caution">
    <text evidence="1">The sequence shown here is derived from an EMBL/GenBank/DDBJ whole genome shotgun (WGS) entry which is preliminary data.</text>
</comment>
<keyword evidence="1" id="KW-0238">DNA-binding</keyword>
<protein>
    <submittedName>
        <fullName evidence="1">MmcQ/YjbR family DNA-binding protein</fullName>
    </submittedName>
</protein>
<sequence length="110" mass="12411">MNIETIRAYCLEKEAAEEGFPFGEETLVFKVGGKIFLLLSLDAMPTQFNAKCDPDEALELREQYDCIVPGYHMNKKHWNTVIVDGTLSASLIKSLIDASYDLVKPKVKKK</sequence>
<dbReference type="InterPro" id="IPR038056">
    <property type="entry name" value="YjbR-like_sf"/>
</dbReference>
<dbReference type="PANTHER" id="PTHR35145:SF1">
    <property type="entry name" value="CYTOPLASMIC PROTEIN"/>
    <property type="match status" value="1"/>
</dbReference>
<dbReference type="Proteomes" id="UP000323632">
    <property type="component" value="Unassembled WGS sequence"/>
</dbReference>
<dbReference type="InterPro" id="IPR007351">
    <property type="entry name" value="YjbR"/>
</dbReference>
<dbReference type="SUPFAM" id="SSF142906">
    <property type="entry name" value="YjbR-like"/>
    <property type="match status" value="1"/>
</dbReference>
<dbReference type="PANTHER" id="PTHR35145">
    <property type="entry name" value="CYTOPLASMIC PROTEIN-RELATED"/>
    <property type="match status" value="1"/>
</dbReference>
<organism evidence="1 2">
    <name type="scientific">Taibaiella lutea</name>
    <dbReference type="NCBI Taxonomy" id="2608001"/>
    <lineage>
        <taxon>Bacteria</taxon>
        <taxon>Pseudomonadati</taxon>
        <taxon>Bacteroidota</taxon>
        <taxon>Chitinophagia</taxon>
        <taxon>Chitinophagales</taxon>
        <taxon>Chitinophagaceae</taxon>
        <taxon>Taibaiella</taxon>
    </lineage>
</organism>